<keyword evidence="2" id="KW-0012">Acyltransferase</keyword>
<comment type="caution">
    <text evidence="4">The sequence shown here is derived from an EMBL/GenBank/DDBJ whole genome shotgun (WGS) entry which is preliminary data.</text>
</comment>
<proteinExistence type="predicted"/>
<name>A0A090YRD0_PAEMA</name>
<dbReference type="PANTHER" id="PTHR43800">
    <property type="entry name" value="PEPTIDYL-LYSINE N-ACETYLTRANSFERASE YJAB"/>
    <property type="match status" value="1"/>
</dbReference>
<evidence type="ECO:0000256" key="1">
    <source>
        <dbReference type="ARBA" id="ARBA00022679"/>
    </source>
</evidence>
<dbReference type="GO" id="GO:0016747">
    <property type="term" value="F:acyltransferase activity, transferring groups other than amino-acyl groups"/>
    <property type="evidence" value="ECO:0007669"/>
    <property type="project" value="InterPro"/>
</dbReference>
<dbReference type="Pfam" id="PF00583">
    <property type="entry name" value="Acetyltransf_1"/>
    <property type="match status" value="1"/>
</dbReference>
<dbReference type="STRING" id="44252.DJ90_1137"/>
<dbReference type="RefSeq" id="WP_036618300.1">
    <property type="nucleotide sequence ID" value="NZ_BGML01000004.1"/>
</dbReference>
<dbReference type="CDD" id="cd04301">
    <property type="entry name" value="NAT_SF"/>
    <property type="match status" value="1"/>
</dbReference>
<sequence>MTNFRMATLNDAPDLLDLSLRAYEPIRQLGINFAAATADLALVEKNIRENLCFVMEEDGKIVSTISARMPWGPSPGPFGVPHLWWFASEPDAGRKGIGREMISWCEETIVRDTLKSPAVSLGTADKHPWLIDMYKRRGYEIEGSADLGKGHITIYMKKILISGMLKQDGEKRH</sequence>
<accession>A0A090YRD0</accession>
<organism evidence="4 6">
    <name type="scientific">Paenibacillus macerans</name>
    <name type="common">Bacillus macerans</name>
    <dbReference type="NCBI Taxonomy" id="44252"/>
    <lineage>
        <taxon>Bacteria</taxon>
        <taxon>Bacillati</taxon>
        <taxon>Bacillota</taxon>
        <taxon>Bacilli</taxon>
        <taxon>Bacillales</taxon>
        <taxon>Paenibacillaceae</taxon>
        <taxon>Paenibacillus</taxon>
    </lineage>
</organism>
<dbReference type="Proteomes" id="UP000442469">
    <property type="component" value="Unassembled WGS sequence"/>
</dbReference>
<dbReference type="OrthoDB" id="8116329at2"/>
<dbReference type="PROSITE" id="PS51186">
    <property type="entry name" value="GNAT"/>
    <property type="match status" value="1"/>
</dbReference>
<evidence type="ECO:0000313" key="4">
    <source>
        <dbReference type="EMBL" id="KFM94655.1"/>
    </source>
</evidence>
<feature type="domain" description="N-acetyltransferase" evidence="3">
    <location>
        <begin position="2"/>
        <end position="161"/>
    </location>
</feature>
<keyword evidence="1 5" id="KW-0808">Transferase</keyword>
<dbReference type="HOGENOM" id="CLU_133322_0_0_9"/>
<dbReference type="EMBL" id="JMQA01000047">
    <property type="protein sequence ID" value="KFM94655.1"/>
    <property type="molecule type" value="Genomic_DNA"/>
</dbReference>
<dbReference type="Gene3D" id="3.40.630.30">
    <property type="match status" value="1"/>
</dbReference>
<evidence type="ECO:0000313" key="7">
    <source>
        <dbReference type="Proteomes" id="UP000442469"/>
    </source>
</evidence>
<dbReference type="AlphaFoldDB" id="A0A090YRD0"/>
<dbReference type="EMBL" id="WNZZ01000001">
    <property type="protein sequence ID" value="MUG20910.1"/>
    <property type="molecule type" value="Genomic_DNA"/>
</dbReference>
<reference evidence="5 7" key="2">
    <citation type="submission" date="2019-11" db="EMBL/GenBank/DDBJ databases">
        <title>Draft genome sequences of five Paenibacillus species of dairy origin.</title>
        <authorList>
            <person name="Olajide A.M."/>
            <person name="Chen S."/>
            <person name="Lapointe G."/>
        </authorList>
    </citation>
    <scope>NUCLEOTIDE SEQUENCE [LARGE SCALE GENOMIC DNA]</scope>
    <source>
        <strain evidence="5 7">3CT49</strain>
    </source>
</reference>
<evidence type="ECO:0000256" key="2">
    <source>
        <dbReference type="ARBA" id="ARBA00023315"/>
    </source>
</evidence>
<dbReference type="PANTHER" id="PTHR43800:SF1">
    <property type="entry name" value="PEPTIDYL-LYSINE N-ACETYLTRANSFERASE YJAB"/>
    <property type="match status" value="1"/>
</dbReference>
<evidence type="ECO:0000259" key="3">
    <source>
        <dbReference type="PROSITE" id="PS51186"/>
    </source>
</evidence>
<dbReference type="GeneID" id="77010523"/>
<protein>
    <submittedName>
        <fullName evidence="5">GNAT family N-acetyltransferase</fullName>
    </submittedName>
</protein>
<evidence type="ECO:0000313" key="6">
    <source>
        <dbReference type="Proteomes" id="UP000029278"/>
    </source>
</evidence>
<dbReference type="InterPro" id="IPR000182">
    <property type="entry name" value="GNAT_dom"/>
</dbReference>
<dbReference type="InterPro" id="IPR016181">
    <property type="entry name" value="Acyl_CoA_acyltransferase"/>
</dbReference>
<reference evidence="4 6" key="1">
    <citation type="submission" date="2014-04" db="EMBL/GenBank/DDBJ databases">
        <authorList>
            <person name="Bishop-Lilly K.A."/>
            <person name="Broomall S.M."/>
            <person name="Chain P.S."/>
            <person name="Chertkov O."/>
            <person name="Coyne S.R."/>
            <person name="Daligault H.E."/>
            <person name="Davenport K.W."/>
            <person name="Erkkila T."/>
            <person name="Frey K.G."/>
            <person name="Gibbons H.S."/>
            <person name="Gu W."/>
            <person name="Jaissle J."/>
            <person name="Johnson S.L."/>
            <person name="Koroleva G.I."/>
            <person name="Ladner J.T."/>
            <person name="Lo C.-C."/>
            <person name="Minogue T.D."/>
            <person name="Munk C."/>
            <person name="Palacios G.F."/>
            <person name="Redden C.L."/>
            <person name="Rosenzweig C.N."/>
            <person name="Scholz M.B."/>
            <person name="Teshima H."/>
            <person name="Xu Y."/>
        </authorList>
    </citation>
    <scope>NUCLEOTIDE SEQUENCE [LARGE SCALE GENOMIC DNA]</scope>
    <source>
        <strain evidence="4 6">8244</strain>
    </source>
</reference>
<dbReference type="SUPFAM" id="SSF55729">
    <property type="entry name" value="Acyl-CoA N-acyltransferases (Nat)"/>
    <property type="match status" value="1"/>
</dbReference>
<evidence type="ECO:0000313" key="5">
    <source>
        <dbReference type="EMBL" id="MUG20910.1"/>
    </source>
</evidence>
<dbReference type="PATRIC" id="fig|44252.3.peg.5425"/>
<gene>
    <name evidence="4" type="ORF">DJ90_1137</name>
    <name evidence="5" type="ORF">GNQ08_00440</name>
</gene>
<keyword evidence="6" id="KW-1185">Reference proteome</keyword>
<dbReference type="Proteomes" id="UP000029278">
    <property type="component" value="Unassembled WGS sequence"/>
</dbReference>